<evidence type="ECO:0000313" key="3">
    <source>
        <dbReference type="EMBL" id="TEW64274.1"/>
    </source>
</evidence>
<gene>
    <name evidence="3" type="ORF">E2R65_18180</name>
    <name evidence="2" type="ORF">GGR35_003410</name>
</gene>
<protein>
    <submittedName>
        <fullName evidence="3">Uncharacterized protein</fullName>
    </submittedName>
</protein>
<keyword evidence="1" id="KW-0732">Signal</keyword>
<feature type="chain" id="PRO_5044616339" evidence="1">
    <location>
        <begin position="20"/>
        <end position="213"/>
    </location>
</feature>
<name>A0A4Y8A8V1_9SPHI</name>
<proteinExistence type="predicted"/>
<reference evidence="3" key="2">
    <citation type="submission" date="2019-03" db="EMBL/GenBank/DDBJ databases">
        <authorList>
            <person name="Yan Y.-Q."/>
            <person name="Du Z.-J."/>
        </authorList>
    </citation>
    <scope>NUCLEOTIDE SEQUENCE</scope>
    <source>
        <strain evidence="3">PP-F2FG21</strain>
    </source>
</reference>
<evidence type="ECO:0000313" key="5">
    <source>
        <dbReference type="Proteomes" id="UP000583101"/>
    </source>
</evidence>
<sequence>MRKILLLLCILSITLTAKAQLFSKNWIEGCYYDTAGVKHQGLIAWDPPSANNLFKGKGDNIFYKNGKKGEKIKLKNSEIRSFLLKNDNTMLDSFVVTKNKDFQKKPFLMVLFNNDTKIYVSYVNNSSPNMAPNAAGLMMFSPGYSGNIIKYYYGTNPDSLTVLNKKNFVEIMSCLLAGKPNVVAKIKDKTFKISKLEELLYFYRTDQYPKSML</sequence>
<dbReference type="EMBL" id="JACIEG010000007">
    <property type="protein sequence ID" value="MBB3970784.1"/>
    <property type="molecule type" value="Genomic_DNA"/>
</dbReference>
<dbReference type="Proteomes" id="UP000297248">
    <property type="component" value="Unassembled WGS sequence"/>
</dbReference>
<dbReference type="OrthoDB" id="758474at2"/>
<dbReference type="RefSeq" id="WP_134337916.1">
    <property type="nucleotide sequence ID" value="NZ_BMCZ01000002.1"/>
</dbReference>
<evidence type="ECO:0000256" key="1">
    <source>
        <dbReference type="SAM" id="SignalP"/>
    </source>
</evidence>
<reference evidence="3 4" key="1">
    <citation type="journal article" date="2016" name="Int. J. Syst. Evol. Microbiol.">
        <title>Proposal of Mucilaginibacter phyllosphaerae sp. nov. isolated from the phyllosphere of Galium album.</title>
        <authorList>
            <person name="Aydogan E.L."/>
            <person name="Busse H.J."/>
            <person name="Moser G."/>
            <person name="Muller C."/>
            <person name="Kampfer P."/>
            <person name="Glaeser S.P."/>
        </authorList>
    </citation>
    <scope>NUCLEOTIDE SEQUENCE [LARGE SCALE GENOMIC DNA]</scope>
    <source>
        <strain evidence="3 4">PP-F2FG21</strain>
    </source>
</reference>
<evidence type="ECO:0000313" key="2">
    <source>
        <dbReference type="EMBL" id="MBB3970784.1"/>
    </source>
</evidence>
<organism evidence="3 4">
    <name type="scientific">Mucilaginibacter phyllosphaerae</name>
    <dbReference type="NCBI Taxonomy" id="1812349"/>
    <lineage>
        <taxon>Bacteria</taxon>
        <taxon>Pseudomonadati</taxon>
        <taxon>Bacteroidota</taxon>
        <taxon>Sphingobacteriia</taxon>
        <taxon>Sphingobacteriales</taxon>
        <taxon>Sphingobacteriaceae</taxon>
        <taxon>Mucilaginibacter</taxon>
    </lineage>
</organism>
<dbReference type="Proteomes" id="UP000583101">
    <property type="component" value="Unassembled WGS sequence"/>
</dbReference>
<comment type="caution">
    <text evidence="3">The sequence shown here is derived from an EMBL/GenBank/DDBJ whole genome shotgun (WGS) entry which is preliminary data.</text>
</comment>
<reference evidence="2 5" key="3">
    <citation type="submission" date="2020-08" db="EMBL/GenBank/DDBJ databases">
        <title>Genomic Encyclopedia of Type Strains, Phase IV (KMG-IV): sequencing the most valuable type-strain genomes for metagenomic binning, comparative biology and taxonomic classification.</title>
        <authorList>
            <person name="Goeker M."/>
        </authorList>
    </citation>
    <scope>NUCLEOTIDE SEQUENCE [LARGE SCALE GENOMIC DNA]</scope>
    <source>
        <strain evidence="2 5">DSM 100995</strain>
    </source>
</reference>
<feature type="signal peptide" evidence="1">
    <location>
        <begin position="1"/>
        <end position="19"/>
    </location>
</feature>
<evidence type="ECO:0000313" key="4">
    <source>
        <dbReference type="Proteomes" id="UP000297248"/>
    </source>
</evidence>
<accession>A0A4Y8A8V1</accession>
<keyword evidence="5" id="KW-1185">Reference proteome</keyword>
<dbReference type="EMBL" id="SNQG01000007">
    <property type="protein sequence ID" value="TEW64274.1"/>
    <property type="molecule type" value="Genomic_DNA"/>
</dbReference>
<dbReference type="AlphaFoldDB" id="A0A4Y8A8V1"/>